<reference evidence="1" key="1">
    <citation type="journal article" date="2015" name="Nature">
        <title>Complex archaea that bridge the gap between prokaryotes and eukaryotes.</title>
        <authorList>
            <person name="Spang A."/>
            <person name="Saw J.H."/>
            <person name="Jorgensen S.L."/>
            <person name="Zaremba-Niedzwiedzka K."/>
            <person name="Martijn J."/>
            <person name="Lind A.E."/>
            <person name="van Eijk R."/>
            <person name="Schleper C."/>
            <person name="Guy L."/>
            <person name="Ettema T.J."/>
        </authorList>
    </citation>
    <scope>NUCLEOTIDE SEQUENCE</scope>
</reference>
<dbReference type="AlphaFoldDB" id="A0A0F9D342"/>
<comment type="caution">
    <text evidence="1">The sequence shown here is derived from an EMBL/GenBank/DDBJ whole genome shotgun (WGS) entry which is preliminary data.</text>
</comment>
<organism evidence="1">
    <name type="scientific">marine sediment metagenome</name>
    <dbReference type="NCBI Taxonomy" id="412755"/>
    <lineage>
        <taxon>unclassified sequences</taxon>
        <taxon>metagenomes</taxon>
        <taxon>ecological metagenomes</taxon>
    </lineage>
</organism>
<dbReference type="EMBL" id="LAZR01043667">
    <property type="protein sequence ID" value="KKL06528.1"/>
    <property type="molecule type" value="Genomic_DNA"/>
</dbReference>
<protein>
    <submittedName>
        <fullName evidence="1">Uncharacterized protein</fullName>
    </submittedName>
</protein>
<proteinExistence type="predicted"/>
<name>A0A0F9D342_9ZZZZ</name>
<accession>A0A0F9D342</accession>
<evidence type="ECO:0000313" key="1">
    <source>
        <dbReference type="EMBL" id="KKL06528.1"/>
    </source>
</evidence>
<gene>
    <name evidence="1" type="ORF">LCGC14_2595110</name>
</gene>
<sequence length="114" mass="12891">MTKETLEALQDSIEKWEGIAEDGEEDLGCLDCPLCGVFLRRNHCLQSFDTKRKKCPVNEDTGQGGCLATPVIKWIKHHEDKHWSDNRVVRCPECEKLAQAEVKYLTGLLPKHAG</sequence>